<feature type="domain" description="DUF4822" evidence="2">
    <location>
        <begin position="166"/>
        <end position="284"/>
    </location>
</feature>
<evidence type="ECO:0000313" key="4">
    <source>
        <dbReference type="Proteomes" id="UP000092651"/>
    </source>
</evidence>
<dbReference type="EMBL" id="MAYH01000050">
    <property type="protein sequence ID" value="OCA68152.1"/>
    <property type="molecule type" value="Genomic_DNA"/>
</dbReference>
<protein>
    <recommendedName>
        <fullName evidence="2">DUF4822 domain-containing protein</fullName>
    </recommendedName>
</protein>
<dbReference type="Proteomes" id="UP000092651">
    <property type="component" value="Unassembled WGS sequence"/>
</dbReference>
<evidence type="ECO:0000256" key="1">
    <source>
        <dbReference type="SAM" id="SignalP"/>
    </source>
</evidence>
<evidence type="ECO:0000313" key="3">
    <source>
        <dbReference type="EMBL" id="OCA68152.1"/>
    </source>
</evidence>
<dbReference type="AlphaFoldDB" id="A0A1B8Z974"/>
<proteinExistence type="predicted"/>
<name>A0A1B8Z974_9FLAO</name>
<keyword evidence="4" id="KW-1185">Reference proteome</keyword>
<evidence type="ECO:0000259" key="2">
    <source>
        <dbReference type="Pfam" id="PF16103"/>
    </source>
</evidence>
<organism evidence="3 4">
    <name type="scientific">Chryseobacterium artocarpi</name>
    <dbReference type="NCBI Taxonomy" id="1414727"/>
    <lineage>
        <taxon>Bacteria</taxon>
        <taxon>Pseudomonadati</taxon>
        <taxon>Bacteroidota</taxon>
        <taxon>Flavobacteriia</taxon>
        <taxon>Flavobacteriales</taxon>
        <taxon>Weeksellaceae</taxon>
        <taxon>Chryseobacterium group</taxon>
        <taxon>Chryseobacterium</taxon>
    </lineage>
</organism>
<feature type="domain" description="DUF4822" evidence="2">
    <location>
        <begin position="40"/>
        <end position="157"/>
    </location>
</feature>
<gene>
    <name evidence="3" type="ORF">BBI01_20220</name>
</gene>
<dbReference type="RefSeq" id="WP_065396620.1">
    <property type="nucleotide sequence ID" value="NZ_MAYH01000050.1"/>
</dbReference>
<dbReference type="Gene3D" id="2.40.128.540">
    <property type="entry name" value="Domain of unknown function DUF4822"/>
    <property type="match status" value="2"/>
</dbReference>
<sequence length="287" mass="31385">MNTLKKLCYLSAAILLSAPFVSCSNDDDTEIVIEQQTPSQVLASTPWETTGAKDKNGNSVALTDASVAGYVGFAYFKADGKFAIYSLTDVLRSRGTWSVDEHGKTRTIASLNPDGSTIFTRDVEILVLNKNEFTYRIRPNAADQTIYYDIIHTKTPHAEPTNGQLTLASTPWETTGAKDKNGNNVALADASVAGYVGYSYFKANGTFKIFGLNDVLRSQGTWSLSPDGKKRTLVGLDSNGNVTFTRVVDIITLNATTFTYRITPDAVNNPTVYYDIIHTNVTHNEPQ</sequence>
<reference evidence="3 4" key="1">
    <citation type="submission" date="2016-07" db="EMBL/GenBank/DDBJ databases">
        <authorList>
            <person name="Jeong J.-J."/>
            <person name="Kim D.W."/>
            <person name="Sang M.K."/>
            <person name="Choi I.-G."/>
            <person name="Kim K.D."/>
        </authorList>
    </citation>
    <scope>NUCLEOTIDE SEQUENCE [LARGE SCALE GENOMIC DNA]</scope>
    <source>
        <strain evidence="3 4">UTM-3</strain>
    </source>
</reference>
<keyword evidence="1" id="KW-0732">Signal</keyword>
<dbReference type="InterPro" id="IPR032247">
    <property type="entry name" value="DUF4822"/>
</dbReference>
<feature type="signal peptide" evidence="1">
    <location>
        <begin position="1"/>
        <end position="24"/>
    </location>
</feature>
<comment type="caution">
    <text evidence="3">The sequence shown here is derived from an EMBL/GenBank/DDBJ whole genome shotgun (WGS) entry which is preliminary data.</text>
</comment>
<dbReference type="Pfam" id="PF16103">
    <property type="entry name" value="DUF4822"/>
    <property type="match status" value="2"/>
</dbReference>
<feature type="chain" id="PRO_5008620342" description="DUF4822 domain-containing protein" evidence="1">
    <location>
        <begin position="25"/>
        <end position="287"/>
    </location>
</feature>
<accession>A0A1B8Z974</accession>